<feature type="compositionally biased region" description="Low complexity" evidence="1">
    <location>
        <begin position="235"/>
        <end position="247"/>
    </location>
</feature>
<accession>A0AAD1U6G5</accession>
<sequence length="345" mass="39133">MSNLLPNLFGNCCADKQEHVEEDADMEQEFISHIPKHKEPNNKIYQMRKKKLPKKDSKQVFDHTCEDSSSLKVTRPAFGTFIKRSLNSGVSENKMSSSQTSRYEWSETTKGATGEVNPNENLPKRFLTIEEDKNDNSSELSRELIATHQASNNESQISGQLSSLEAKLAEFRVDSMKSQQELRNLMLKNHYTTSKRISVLENKIDKLDSKVGQSFARHQSQNPSSEVPARSGPTESSEQSSSQNNAIEESKSQMQDYEPLQDNDDLSDCMEARPSRLRPSCVSQGLSQQDHFNKPSEDEDDQIPDWNAYQSINTPSVSISEANESAPSRKYFCYRDEFHKSGSEE</sequence>
<feature type="compositionally biased region" description="Polar residues" evidence="1">
    <location>
        <begin position="216"/>
        <end position="225"/>
    </location>
</feature>
<evidence type="ECO:0000256" key="1">
    <source>
        <dbReference type="SAM" id="MobiDB-lite"/>
    </source>
</evidence>
<evidence type="ECO:0000313" key="2">
    <source>
        <dbReference type="EMBL" id="CAI2362871.1"/>
    </source>
</evidence>
<dbReference type="AlphaFoldDB" id="A0AAD1U6G5"/>
<feature type="region of interest" description="Disordered" evidence="1">
    <location>
        <begin position="212"/>
        <end position="326"/>
    </location>
</feature>
<organism evidence="2 3">
    <name type="scientific">Euplotes crassus</name>
    <dbReference type="NCBI Taxonomy" id="5936"/>
    <lineage>
        <taxon>Eukaryota</taxon>
        <taxon>Sar</taxon>
        <taxon>Alveolata</taxon>
        <taxon>Ciliophora</taxon>
        <taxon>Intramacronucleata</taxon>
        <taxon>Spirotrichea</taxon>
        <taxon>Hypotrichia</taxon>
        <taxon>Euplotida</taxon>
        <taxon>Euplotidae</taxon>
        <taxon>Moneuplotes</taxon>
    </lineage>
</organism>
<name>A0AAD1U6G5_EUPCR</name>
<gene>
    <name evidence="2" type="ORF">ECRASSUSDP1_LOCUS4201</name>
</gene>
<protein>
    <submittedName>
        <fullName evidence="2">Uncharacterized protein</fullName>
    </submittedName>
</protein>
<dbReference type="EMBL" id="CAMPGE010004029">
    <property type="protein sequence ID" value="CAI2362871.1"/>
    <property type="molecule type" value="Genomic_DNA"/>
</dbReference>
<feature type="compositionally biased region" description="Acidic residues" evidence="1">
    <location>
        <begin position="259"/>
        <end position="268"/>
    </location>
</feature>
<evidence type="ECO:0000313" key="3">
    <source>
        <dbReference type="Proteomes" id="UP001295684"/>
    </source>
</evidence>
<feature type="compositionally biased region" description="Polar residues" evidence="1">
    <location>
        <begin position="308"/>
        <end position="326"/>
    </location>
</feature>
<feature type="compositionally biased region" description="Polar residues" evidence="1">
    <location>
        <begin position="281"/>
        <end position="290"/>
    </location>
</feature>
<dbReference type="Proteomes" id="UP001295684">
    <property type="component" value="Unassembled WGS sequence"/>
</dbReference>
<keyword evidence="3" id="KW-1185">Reference proteome</keyword>
<reference evidence="2" key="1">
    <citation type="submission" date="2023-07" db="EMBL/GenBank/DDBJ databases">
        <authorList>
            <consortium name="AG Swart"/>
            <person name="Singh M."/>
            <person name="Singh A."/>
            <person name="Seah K."/>
            <person name="Emmerich C."/>
        </authorList>
    </citation>
    <scope>NUCLEOTIDE SEQUENCE</scope>
    <source>
        <strain evidence="2">DP1</strain>
    </source>
</reference>
<proteinExistence type="predicted"/>
<feature type="region of interest" description="Disordered" evidence="1">
    <location>
        <begin position="91"/>
        <end position="120"/>
    </location>
</feature>
<comment type="caution">
    <text evidence="2">The sequence shown here is derived from an EMBL/GenBank/DDBJ whole genome shotgun (WGS) entry which is preliminary data.</text>
</comment>